<dbReference type="PANTHER" id="PTHR43242">
    <property type="entry name" value="NAD(P)-BINDING ROSSMANN-FOLD SUPERFAMILY PROTEIN"/>
    <property type="match status" value="1"/>
</dbReference>
<protein>
    <submittedName>
        <fullName evidence="2">Sugar nucleotide-binding protein</fullName>
    </submittedName>
</protein>
<dbReference type="PANTHER" id="PTHR43242:SF1">
    <property type="entry name" value="NAD(P)-BINDING ROSSMANN-FOLD SUPERFAMILY PROTEIN"/>
    <property type="match status" value="1"/>
</dbReference>
<dbReference type="InterPro" id="IPR036291">
    <property type="entry name" value="NAD(P)-bd_dom_sf"/>
</dbReference>
<accession>A0A6N0NYE2</accession>
<dbReference type="SUPFAM" id="SSF51735">
    <property type="entry name" value="NAD(P)-binding Rossmann-fold domains"/>
    <property type="match status" value="1"/>
</dbReference>
<dbReference type="InterPro" id="IPR029903">
    <property type="entry name" value="RmlD-like-bd"/>
</dbReference>
<gene>
    <name evidence="2" type="ORF">GWK48_08450</name>
</gene>
<evidence type="ECO:0000313" key="2">
    <source>
        <dbReference type="EMBL" id="QKR00398.1"/>
    </source>
</evidence>
<sequence>MRVAVTDEGEVSREIASSGNWEVVVIDSPNKVYQVKPDVIVHTFEIPYYEAGTRRDKAWTYNAWMAINIAKSGHKIGALNVYLSSFMIFNGRRGFYEETSTPEPLNYYGITKLAGEIGISALGNYLVLRTGAIFSLSYRGFLFNHIRSLLLKGRAVCNREFYLSLVSTRSLGRVISSLLSKGATGVINVGGRISQCEALGEIAKYSQGHVIEREGPKMDFSLDDWLLRTFGIKTSPKNEIRETFVREFHDNERKDTVVT</sequence>
<keyword evidence="3" id="KW-1185">Reference proteome</keyword>
<dbReference type="AlphaFoldDB" id="A0A6N0NYE2"/>
<name>A0A6N0NYE2_9CREN</name>
<evidence type="ECO:0000313" key="3">
    <source>
        <dbReference type="Proteomes" id="UP000509301"/>
    </source>
</evidence>
<dbReference type="GeneID" id="55641969"/>
<reference evidence="2 3" key="1">
    <citation type="submission" date="2020-02" db="EMBL/GenBank/DDBJ databases">
        <title>Comparative genome analysis reveals the metabolism and evolution of the thermophilic archaeal genus Metallosphaera.</title>
        <authorList>
            <person name="Jiang C."/>
        </authorList>
    </citation>
    <scope>NUCLEOTIDE SEQUENCE [LARGE SCALE GENOMIC DNA]</scope>
    <source>
        <strain evidence="2 3">Ric-A</strain>
    </source>
</reference>
<dbReference type="Pfam" id="PF04321">
    <property type="entry name" value="RmlD_sub_bind"/>
    <property type="match status" value="1"/>
</dbReference>
<evidence type="ECO:0000259" key="1">
    <source>
        <dbReference type="Pfam" id="PF04321"/>
    </source>
</evidence>
<proteinExistence type="predicted"/>
<feature type="domain" description="RmlD-like substrate binding" evidence="1">
    <location>
        <begin position="31"/>
        <end position="149"/>
    </location>
</feature>
<organism evidence="2 3">
    <name type="scientific">Metallosphaera tengchongensis</name>
    <dbReference type="NCBI Taxonomy" id="1532350"/>
    <lineage>
        <taxon>Archaea</taxon>
        <taxon>Thermoproteota</taxon>
        <taxon>Thermoprotei</taxon>
        <taxon>Sulfolobales</taxon>
        <taxon>Sulfolobaceae</taxon>
        <taxon>Metallosphaera</taxon>
    </lineage>
</organism>
<dbReference type="RefSeq" id="WP_174631351.1">
    <property type="nucleotide sequence ID" value="NZ_CP049074.1"/>
</dbReference>
<dbReference type="KEGG" id="mten:GWK48_08450"/>
<dbReference type="EMBL" id="CP049074">
    <property type="protein sequence ID" value="QKR00398.1"/>
    <property type="molecule type" value="Genomic_DNA"/>
</dbReference>
<dbReference type="Proteomes" id="UP000509301">
    <property type="component" value="Chromosome"/>
</dbReference>
<dbReference type="OrthoDB" id="4907at2157"/>
<dbReference type="Gene3D" id="3.40.50.720">
    <property type="entry name" value="NAD(P)-binding Rossmann-like Domain"/>
    <property type="match status" value="1"/>
</dbReference>